<feature type="transmembrane region" description="Helical" evidence="1">
    <location>
        <begin position="334"/>
        <end position="351"/>
    </location>
</feature>
<dbReference type="EMBL" id="MGDL01000048">
    <property type="protein sequence ID" value="OGL56184.1"/>
    <property type="molecule type" value="Genomic_DNA"/>
</dbReference>
<evidence type="ECO:0000313" key="2">
    <source>
        <dbReference type="EMBL" id="OGL56184.1"/>
    </source>
</evidence>
<feature type="non-terminal residue" evidence="2">
    <location>
        <position position="566"/>
    </location>
</feature>
<name>A0A1F7SSL9_9BACT</name>
<feature type="transmembrane region" description="Helical" evidence="1">
    <location>
        <begin position="161"/>
        <end position="188"/>
    </location>
</feature>
<dbReference type="AlphaFoldDB" id="A0A1F7SSL9"/>
<feature type="transmembrane region" description="Helical" evidence="1">
    <location>
        <begin position="363"/>
        <end position="388"/>
    </location>
</feature>
<dbReference type="InterPro" id="IPR018674">
    <property type="entry name" value="DUF2142_membrane"/>
</dbReference>
<feature type="transmembrane region" description="Helical" evidence="1">
    <location>
        <begin position="400"/>
        <end position="420"/>
    </location>
</feature>
<feature type="transmembrane region" description="Helical" evidence="1">
    <location>
        <begin position="127"/>
        <end position="149"/>
    </location>
</feature>
<dbReference type="Pfam" id="PF09913">
    <property type="entry name" value="DUF2142"/>
    <property type="match status" value="1"/>
</dbReference>
<accession>A0A1F7SSL9</accession>
<keyword evidence="1" id="KW-0472">Membrane</keyword>
<feature type="transmembrane region" description="Helical" evidence="1">
    <location>
        <begin position="245"/>
        <end position="264"/>
    </location>
</feature>
<evidence type="ECO:0000313" key="3">
    <source>
        <dbReference type="Proteomes" id="UP000179812"/>
    </source>
</evidence>
<feature type="transmembrane region" description="Helical" evidence="1">
    <location>
        <begin position="208"/>
        <end position="233"/>
    </location>
</feature>
<feature type="transmembrane region" description="Helical" evidence="1">
    <location>
        <begin position="427"/>
        <end position="446"/>
    </location>
</feature>
<reference evidence="2 3" key="1">
    <citation type="journal article" date="2016" name="Nat. Commun.">
        <title>Thousands of microbial genomes shed light on interconnected biogeochemical processes in an aquifer system.</title>
        <authorList>
            <person name="Anantharaman K."/>
            <person name="Brown C.T."/>
            <person name="Hug L.A."/>
            <person name="Sharon I."/>
            <person name="Castelle C.J."/>
            <person name="Probst A.J."/>
            <person name="Thomas B.C."/>
            <person name="Singh A."/>
            <person name="Wilkins M.J."/>
            <person name="Karaoz U."/>
            <person name="Brodie E.L."/>
            <person name="Williams K.H."/>
            <person name="Hubbard S.S."/>
            <person name="Banfield J.F."/>
        </authorList>
    </citation>
    <scope>NUCLEOTIDE SEQUENCE [LARGE SCALE GENOMIC DNA]</scope>
</reference>
<feature type="transmembrane region" description="Helical" evidence="1">
    <location>
        <begin position="5"/>
        <end position="25"/>
    </location>
</feature>
<keyword evidence="1" id="KW-0812">Transmembrane</keyword>
<dbReference type="Proteomes" id="UP000179812">
    <property type="component" value="Unassembled WGS sequence"/>
</dbReference>
<sequence length="566" mass="64878">MERKFLKIFLSIFLVIEGLIFTFGLPPFQKFDEVFHFSQGVDIGYGCFFSSSIKVPTVYDNLVEDYNFQKVLLENEKYPISLNNFGRKWSDKELINTKIVGKCSLGQIGHIPNGIGVWITRWTNNPAVIFFAGRLTGFVFFILIFLWSLRIIDWRFRYLLWFYALMPMVVHQVTAYSYDVVLLSLILPLSALLINKIIGKKVNWQSEILPYVLTLIIGILKITYLPLIGLFILVDWPKNVKRNALLLGLMAVVIGSQYGLLRFITPKNENVTAGGGPSGYSAFVNPTLQRQLLLKDPMYFVDVLKNTFVETWNSEFKETVGVFGWRNVPLKSDWVVYVFIVVGVFILIKLSKDLDKKINISKTILSIGVLILVILMVCVVMYLVWSVVAGSIVKGIQGRYWVPLVPFILIYGSIFVSHIKKNSAIKLIFYVIIFGSVIMSIFNSLWDRYYNLSDTVSVVKVVKYDGKQVVDKKVQLVKSVESKNVFGFVMELDSGDKPVLVPYKYEIMDSECHKTLRYGYLSPWAVQGATRLEQKFDPIYTSEMELCLKIEPLDVKMTDYNVFLKL</sequence>
<protein>
    <submittedName>
        <fullName evidence="2">Uncharacterized protein</fullName>
    </submittedName>
</protein>
<proteinExistence type="predicted"/>
<organism evidence="2 3">
    <name type="scientific">Candidatus Shapirobacteria bacterium RIFOXYB1_FULL_38_38</name>
    <dbReference type="NCBI Taxonomy" id="1802151"/>
    <lineage>
        <taxon>Bacteria</taxon>
        <taxon>Candidatus Shapironibacteriota</taxon>
    </lineage>
</organism>
<comment type="caution">
    <text evidence="2">The sequence shown here is derived from an EMBL/GenBank/DDBJ whole genome shotgun (WGS) entry which is preliminary data.</text>
</comment>
<gene>
    <name evidence="2" type="ORF">A2367_02440</name>
</gene>
<keyword evidence="1" id="KW-1133">Transmembrane helix</keyword>
<evidence type="ECO:0000256" key="1">
    <source>
        <dbReference type="SAM" id="Phobius"/>
    </source>
</evidence>